<keyword evidence="6 7" id="KW-0472">Membrane</keyword>
<proteinExistence type="predicted"/>
<evidence type="ECO:0000256" key="4">
    <source>
        <dbReference type="ARBA" id="ARBA00023002"/>
    </source>
</evidence>
<feature type="transmembrane region" description="Helical" evidence="7">
    <location>
        <begin position="71"/>
        <end position="96"/>
    </location>
</feature>
<protein>
    <submittedName>
        <fullName evidence="9">Sterol desaturase family protein</fullName>
    </submittedName>
</protein>
<comment type="caution">
    <text evidence="9">The sequence shown here is derived from an EMBL/GenBank/DDBJ whole genome shotgun (WGS) entry which is preliminary data.</text>
</comment>
<name>A0ABT3RWT8_9BACT</name>
<comment type="subcellular location">
    <subcellularLocation>
        <location evidence="1">Endomembrane system</location>
        <topology evidence="1">Multi-pass membrane protein</topology>
    </subcellularLocation>
</comment>
<dbReference type="PANTHER" id="PTHR21624">
    <property type="entry name" value="STEROL DESATURASE-RELATED PROTEIN"/>
    <property type="match status" value="1"/>
</dbReference>
<feature type="transmembrane region" description="Helical" evidence="7">
    <location>
        <begin position="140"/>
        <end position="161"/>
    </location>
</feature>
<reference evidence="9 10" key="1">
    <citation type="submission" date="2022-11" db="EMBL/GenBank/DDBJ databases">
        <title>The characterization of three novel Bacteroidetes species and genomic analysis of their roles in tidal elemental geochemical cycles.</title>
        <authorList>
            <person name="Ma K."/>
        </authorList>
    </citation>
    <scope>NUCLEOTIDE SEQUENCE [LARGE SCALE GENOMIC DNA]</scope>
    <source>
        <strain evidence="9 10">M17</strain>
    </source>
</reference>
<evidence type="ECO:0000256" key="6">
    <source>
        <dbReference type="ARBA" id="ARBA00023136"/>
    </source>
</evidence>
<sequence length="300" mass="35101">MLKTSLKYLSVPFLLLSTFFTAYFTIHLNYNYEYAALGMFLFASGYLLFLEHIIPLKKEWKTQRQDILTEIKYLLSVTLFDSLGKTASLWFILLIQQVHPTTDLWTKIPFIFSFIIANIIGELLPYLYHRLSHVGNENSFFSLFLWKVHSIHHLPVSLNWFKTNWMHPMNMVTNTFLKYGILMFLGFNEEIIFAVGVTHVVIAYLSHANIDVKTGVLDYIIVTPKVHQFHHSKNLDEAQNFGNILPLWDLIFGTFYIKKHVVKKVGVSKATYNYPPHRSFLTQQIFPFYTPKNCCLSKKE</sequence>
<evidence type="ECO:0000259" key="8">
    <source>
        <dbReference type="Pfam" id="PF04116"/>
    </source>
</evidence>
<keyword evidence="4" id="KW-0560">Oxidoreductase</keyword>
<feature type="domain" description="Fatty acid hydroxylase" evidence="8">
    <location>
        <begin position="115"/>
        <end position="254"/>
    </location>
</feature>
<evidence type="ECO:0000256" key="5">
    <source>
        <dbReference type="ARBA" id="ARBA00023098"/>
    </source>
</evidence>
<evidence type="ECO:0000313" key="9">
    <source>
        <dbReference type="EMBL" id="MCX2745615.1"/>
    </source>
</evidence>
<feature type="transmembrane region" description="Helical" evidence="7">
    <location>
        <begin position="32"/>
        <end position="50"/>
    </location>
</feature>
<dbReference type="Proteomes" id="UP001209885">
    <property type="component" value="Unassembled WGS sequence"/>
</dbReference>
<evidence type="ECO:0000256" key="1">
    <source>
        <dbReference type="ARBA" id="ARBA00004127"/>
    </source>
</evidence>
<evidence type="ECO:0000256" key="7">
    <source>
        <dbReference type="SAM" id="Phobius"/>
    </source>
</evidence>
<keyword evidence="2 7" id="KW-0812">Transmembrane</keyword>
<feature type="transmembrane region" description="Helical" evidence="7">
    <location>
        <begin position="181"/>
        <end position="205"/>
    </location>
</feature>
<dbReference type="InterPro" id="IPR006694">
    <property type="entry name" value="Fatty_acid_hydroxylase"/>
</dbReference>
<evidence type="ECO:0000256" key="2">
    <source>
        <dbReference type="ARBA" id="ARBA00022692"/>
    </source>
</evidence>
<feature type="transmembrane region" description="Helical" evidence="7">
    <location>
        <begin position="108"/>
        <end position="128"/>
    </location>
</feature>
<keyword evidence="5" id="KW-0443">Lipid metabolism</keyword>
<accession>A0ABT3RWT8</accession>
<evidence type="ECO:0000256" key="3">
    <source>
        <dbReference type="ARBA" id="ARBA00022989"/>
    </source>
</evidence>
<keyword evidence="10" id="KW-1185">Reference proteome</keyword>
<gene>
    <name evidence="9" type="ORF">OO013_17165</name>
</gene>
<organism evidence="9 10">
    <name type="scientific">Mangrovivirga halotolerans</name>
    <dbReference type="NCBI Taxonomy" id="2993936"/>
    <lineage>
        <taxon>Bacteria</taxon>
        <taxon>Pseudomonadati</taxon>
        <taxon>Bacteroidota</taxon>
        <taxon>Cytophagia</taxon>
        <taxon>Cytophagales</taxon>
        <taxon>Mangrovivirgaceae</taxon>
        <taxon>Mangrovivirga</taxon>
    </lineage>
</organism>
<dbReference type="Pfam" id="PF04116">
    <property type="entry name" value="FA_hydroxylase"/>
    <property type="match status" value="1"/>
</dbReference>
<keyword evidence="3 7" id="KW-1133">Transmembrane helix</keyword>
<evidence type="ECO:0000313" key="10">
    <source>
        <dbReference type="Proteomes" id="UP001209885"/>
    </source>
</evidence>
<dbReference type="EMBL" id="JAPFQN010000010">
    <property type="protein sequence ID" value="MCX2745615.1"/>
    <property type="molecule type" value="Genomic_DNA"/>
</dbReference>
<dbReference type="InterPro" id="IPR051689">
    <property type="entry name" value="Sterol_desaturase/TMEM195"/>
</dbReference>
<dbReference type="PANTHER" id="PTHR21624:SF1">
    <property type="entry name" value="ALKYLGLYCEROL MONOOXYGENASE"/>
    <property type="match status" value="1"/>
</dbReference>
<dbReference type="RefSeq" id="WP_266058213.1">
    <property type="nucleotide sequence ID" value="NZ_JAPFQN010000010.1"/>
</dbReference>
<feature type="transmembrane region" description="Helical" evidence="7">
    <location>
        <begin position="7"/>
        <end position="26"/>
    </location>
</feature>